<dbReference type="Proteomes" id="UP000198251">
    <property type="component" value="Chromosome I"/>
</dbReference>
<protein>
    <submittedName>
        <fullName evidence="2">Uncharacterized protein</fullName>
    </submittedName>
</protein>
<organism evidence="2 3">
    <name type="scientific">Micromonospora echinofusca</name>
    <dbReference type="NCBI Taxonomy" id="47858"/>
    <lineage>
        <taxon>Bacteria</taxon>
        <taxon>Bacillati</taxon>
        <taxon>Actinomycetota</taxon>
        <taxon>Actinomycetes</taxon>
        <taxon>Micromonosporales</taxon>
        <taxon>Micromonosporaceae</taxon>
        <taxon>Micromonospora</taxon>
    </lineage>
</organism>
<name>A0A1C5GIF5_MICEH</name>
<sequence length="89" mass="10492">MTRPDDATGSTAGSVRYTGYHQRQNNSRRRVSYDEYVLAAALTLARRHRPVWSWQDWRRICRYGSDLPCRSRHPIPINRGHWPSQDAPR</sequence>
<accession>A0A1C5GIF5</accession>
<reference evidence="2 3" key="1">
    <citation type="submission" date="2016-06" db="EMBL/GenBank/DDBJ databases">
        <authorList>
            <person name="Kjaerup R.B."/>
            <person name="Dalgaard T.S."/>
            <person name="Juul-Madsen H.R."/>
        </authorList>
    </citation>
    <scope>NUCLEOTIDE SEQUENCE [LARGE SCALE GENOMIC DNA]</scope>
    <source>
        <strain evidence="2 3">DSM 43913</strain>
    </source>
</reference>
<dbReference type="GeneID" id="95805622"/>
<dbReference type="RefSeq" id="WP_231925854.1">
    <property type="nucleotide sequence ID" value="NZ_JBFAAC010000015.1"/>
</dbReference>
<gene>
    <name evidence="2" type="ORF">GA0070610_5984</name>
</gene>
<evidence type="ECO:0000313" key="2">
    <source>
        <dbReference type="EMBL" id="SCG19599.1"/>
    </source>
</evidence>
<evidence type="ECO:0000256" key="1">
    <source>
        <dbReference type="SAM" id="MobiDB-lite"/>
    </source>
</evidence>
<dbReference type="AlphaFoldDB" id="A0A1C5GIF5"/>
<feature type="region of interest" description="Disordered" evidence="1">
    <location>
        <begin position="1"/>
        <end position="27"/>
    </location>
</feature>
<dbReference type="EMBL" id="LT607733">
    <property type="protein sequence ID" value="SCG19599.1"/>
    <property type="molecule type" value="Genomic_DNA"/>
</dbReference>
<keyword evidence="3" id="KW-1185">Reference proteome</keyword>
<evidence type="ECO:0000313" key="3">
    <source>
        <dbReference type="Proteomes" id="UP000198251"/>
    </source>
</evidence>
<proteinExistence type="predicted"/>